<evidence type="ECO:0000313" key="2">
    <source>
        <dbReference type="EMBL" id="UQA91635.1"/>
    </source>
</evidence>
<dbReference type="RefSeq" id="WP_248862443.1">
    <property type="nucleotide sequence ID" value="NZ_CP086322.1"/>
</dbReference>
<dbReference type="Proteomes" id="UP000830115">
    <property type="component" value="Chromosome"/>
</dbReference>
<sequence length="383" mass="42540">MTTPYIPPEFQEDITPDPPDRSQDIARSRAELAKRKMLSDRYEATLADYQKALRKRGLKASTRTYYARRVSAIRRALDAAEEGQAFAQRRVYETAGQWDKLLKGEHRNAYHALNAMFTQMGLGSLSGKIFQYIEEGYGADTIALLLQDTPEYKQRFAGNEARRKAGVAVLSPAEYLATESAYRQILSNAGLPKGFYDNPADFTNWIAGDVSPTEIKGRVDLAVAATTQANPAFKDALRRMYGVDQSHLVAYFLDRNRALPILQKQATAAEIGAAAIQRGFRPSIYAEAFATEGVTREQAQAGYAQLAETFQPMQAIARRFGLTWTQEEAERDVFEPGLAPGGTPFTAESVTEKRKRLASQERALFRGRQGASAGGLSQPYRQT</sequence>
<accession>A0ABY4M1P4</accession>
<feature type="region of interest" description="Disordered" evidence="1">
    <location>
        <begin position="334"/>
        <end position="353"/>
    </location>
</feature>
<feature type="region of interest" description="Disordered" evidence="1">
    <location>
        <begin position="1"/>
        <end position="23"/>
    </location>
</feature>
<evidence type="ECO:0000256" key="1">
    <source>
        <dbReference type="SAM" id="MobiDB-lite"/>
    </source>
</evidence>
<reference evidence="2" key="1">
    <citation type="submission" date="2021-10" db="EMBL/GenBank/DDBJ databases">
        <title>Streptomyces nigrumlapis sp.nov.,an antimicrobial producing actinobacterium isolated from Black Gobi rocks.</title>
        <authorList>
            <person name="Wen Y."/>
            <person name="Zhang W."/>
            <person name="Liu X.G."/>
        </authorList>
    </citation>
    <scope>NUCLEOTIDE SEQUENCE</scope>
    <source>
        <strain evidence="2">ST13-2-2</strain>
    </source>
</reference>
<proteinExistence type="predicted"/>
<dbReference type="EMBL" id="CP086322">
    <property type="protein sequence ID" value="UQA91635.1"/>
    <property type="molecule type" value="Genomic_DNA"/>
</dbReference>
<gene>
    <name evidence="2" type="ORF">K9S39_06970</name>
</gene>
<protein>
    <submittedName>
        <fullName evidence="2">Uncharacterized protein</fullName>
    </submittedName>
</protein>
<name>A0ABY4M1P4_9ACTN</name>
<keyword evidence="3" id="KW-1185">Reference proteome</keyword>
<feature type="region of interest" description="Disordered" evidence="1">
    <location>
        <begin position="363"/>
        <end position="383"/>
    </location>
</feature>
<evidence type="ECO:0000313" key="3">
    <source>
        <dbReference type="Proteomes" id="UP000830115"/>
    </source>
</evidence>
<organism evidence="2 3">
    <name type="scientific">Streptomyces halobius</name>
    <dbReference type="NCBI Taxonomy" id="2879846"/>
    <lineage>
        <taxon>Bacteria</taxon>
        <taxon>Bacillati</taxon>
        <taxon>Actinomycetota</taxon>
        <taxon>Actinomycetes</taxon>
        <taxon>Kitasatosporales</taxon>
        <taxon>Streptomycetaceae</taxon>
        <taxon>Streptomyces</taxon>
    </lineage>
</organism>